<organism evidence="1 2">
    <name type="scientific">Oleoguttula mirabilis</name>
    <dbReference type="NCBI Taxonomy" id="1507867"/>
    <lineage>
        <taxon>Eukaryota</taxon>
        <taxon>Fungi</taxon>
        <taxon>Dikarya</taxon>
        <taxon>Ascomycota</taxon>
        <taxon>Pezizomycotina</taxon>
        <taxon>Dothideomycetes</taxon>
        <taxon>Dothideomycetidae</taxon>
        <taxon>Mycosphaerellales</taxon>
        <taxon>Teratosphaeriaceae</taxon>
        <taxon>Oleoguttula</taxon>
    </lineage>
</organism>
<dbReference type="AlphaFoldDB" id="A0AAV9JD56"/>
<reference evidence="1 2" key="1">
    <citation type="submission" date="2021-11" db="EMBL/GenBank/DDBJ databases">
        <title>Black yeast isolated from Biological Soil Crust.</title>
        <authorList>
            <person name="Kurbessoian T."/>
        </authorList>
    </citation>
    <scope>NUCLEOTIDE SEQUENCE [LARGE SCALE GENOMIC DNA]</scope>
    <source>
        <strain evidence="1 2">CCFEE 5522</strain>
    </source>
</reference>
<evidence type="ECO:0000313" key="1">
    <source>
        <dbReference type="EMBL" id="KAK4543205.1"/>
    </source>
</evidence>
<protein>
    <submittedName>
        <fullName evidence="1">Uncharacterized protein</fullName>
    </submittedName>
</protein>
<dbReference type="Proteomes" id="UP001324427">
    <property type="component" value="Unassembled WGS sequence"/>
</dbReference>
<name>A0AAV9JD56_9PEZI</name>
<comment type="caution">
    <text evidence="1">The sequence shown here is derived from an EMBL/GenBank/DDBJ whole genome shotgun (WGS) entry which is preliminary data.</text>
</comment>
<keyword evidence="2" id="KW-1185">Reference proteome</keyword>
<dbReference type="EMBL" id="JAVFHQ010000034">
    <property type="protein sequence ID" value="KAK4543205.1"/>
    <property type="molecule type" value="Genomic_DNA"/>
</dbReference>
<proteinExistence type="predicted"/>
<sequence length="135" mass="15001">MNAAYSFNFADLNDPVPASAYSCMPRCDDSDNTYTGFASYPDAINGDLVEGLCATIFDPVFAPVLAVPPEFRALDPAWENCLLGLHGLWMPAYSGWTYNTGELRYVDKFRDARTVDYRAACYYDVCNPADYASND</sequence>
<evidence type="ECO:0000313" key="2">
    <source>
        <dbReference type="Proteomes" id="UP001324427"/>
    </source>
</evidence>
<accession>A0AAV9JD56</accession>
<gene>
    <name evidence="1" type="ORF">LTR36_005755</name>
</gene>